<evidence type="ECO:0000313" key="3">
    <source>
        <dbReference type="Proteomes" id="UP000037122"/>
    </source>
</evidence>
<gene>
    <name evidence="2" type="ORF">QG37_00170</name>
</gene>
<dbReference type="EMBL" id="LGST01000002">
    <property type="protein sequence ID" value="KNE02792.1"/>
    <property type="molecule type" value="Genomic_DNA"/>
</dbReference>
<feature type="compositionally biased region" description="Basic and acidic residues" evidence="1">
    <location>
        <begin position="159"/>
        <end position="169"/>
    </location>
</feature>
<dbReference type="VEuPathDB" id="FungiDB:QG37_00170"/>
<dbReference type="Proteomes" id="UP000037122">
    <property type="component" value="Unassembled WGS sequence"/>
</dbReference>
<evidence type="ECO:0000313" key="2">
    <source>
        <dbReference type="EMBL" id="KNE02792.1"/>
    </source>
</evidence>
<comment type="caution">
    <text evidence="2">The sequence shown here is derived from an EMBL/GenBank/DDBJ whole genome shotgun (WGS) entry which is preliminary data.</text>
</comment>
<proteinExistence type="predicted"/>
<protein>
    <submittedName>
        <fullName evidence="2">Uncharacterized protein</fullName>
    </submittedName>
</protein>
<feature type="region of interest" description="Disordered" evidence="1">
    <location>
        <begin position="157"/>
        <end position="181"/>
    </location>
</feature>
<sequence length="181" mass="19901">MGMWVQANHVERKVGLGRLEARLRKIVRVGEGAQVMVVVVWVRGDGRRLVGRRKRRCGREVRHRGKVKPPRSQISVWNGRQLQVSREAVVGLRRLFALGSQVVVKELYLVVAQGKLQVVSSTRVGSVLAGVADPRYRGSGKGRKQAIIELEDVGLEETGDGKRRGRADTGKGPQGAGPEEV</sequence>
<name>A0A0L0P8V7_CANAR</name>
<dbReference type="AlphaFoldDB" id="A0A0L0P8V7"/>
<reference evidence="3" key="1">
    <citation type="journal article" date="2015" name="BMC Genomics">
        <title>Draft genome of a commonly misdiagnosed multidrug resistant pathogen Candida auris.</title>
        <authorList>
            <person name="Chatterjee S."/>
            <person name="Alampalli S.V."/>
            <person name="Nageshan R.K."/>
            <person name="Chettiar S.T."/>
            <person name="Joshi S."/>
            <person name="Tatu U.S."/>
        </authorList>
    </citation>
    <scope>NUCLEOTIDE SEQUENCE [LARGE SCALE GENOMIC DNA]</scope>
    <source>
        <strain evidence="3">6684</strain>
    </source>
</reference>
<accession>A0A0L0P8V7</accession>
<evidence type="ECO:0000256" key="1">
    <source>
        <dbReference type="SAM" id="MobiDB-lite"/>
    </source>
</evidence>
<organism evidence="2 3">
    <name type="scientific">Candidozyma auris</name>
    <name type="common">Yeast</name>
    <name type="synonym">Candida auris</name>
    <dbReference type="NCBI Taxonomy" id="498019"/>
    <lineage>
        <taxon>Eukaryota</taxon>
        <taxon>Fungi</taxon>
        <taxon>Dikarya</taxon>
        <taxon>Ascomycota</taxon>
        <taxon>Saccharomycotina</taxon>
        <taxon>Pichiomycetes</taxon>
        <taxon>Metschnikowiaceae</taxon>
        <taxon>Candidozyma</taxon>
    </lineage>
</organism>